<proteinExistence type="inferred from homology"/>
<sequence>RLLNRHLKNHSQVKRYLCTFCGKGFNDTFDLKRHTRTHTGVRPFQCDQCEKAFTQRCSLESHERKVHGLSHKFGYKTRRNKLYVCEDCGHTSIDPANHYGHIKV</sequence>
<dbReference type="GO" id="GO:0000981">
    <property type="term" value="F:DNA-binding transcription factor activity, RNA polymerase II-specific"/>
    <property type="evidence" value="ECO:0007669"/>
    <property type="project" value="TreeGrafter"/>
</dbReference>
<evidence type="ECO:0000256" key="1">
    <source>
        <dbReference type="ARBA" id="ARBA00004123"/>
    </source>
</evidence>
<evidence type="ECO:0000313" key="10">
    <source>
        <dbReference type="EMBL" id="CAF4174176.1"/>
    </source>
</evidence>
<dbReference type="Pfam" id="PF13465">
    <property type="entry name" value="zf-H2C2_2"/>
    <property type="match status" value="1"/>
</dbReference>
<keyword evidence="7" id="KW-0539">Nucleus</keyword>
<evidence type="ECO:0000313" key="11">
    <source>
        <dbReference type="EMBL" id="CAF5170625.1"/>
    </source>
</evidence>
<reference evidence="11" key="1">
    <citation type="submission" date="2021-02" db="EMBL/GenBank/DDBJ databases">
        <authorList>
            <person name="Nowell W R."/>
        </authorList>
    </citation>
    <scope>NUCLEOTIDE SEQUENCE</scope>
</reference>
<gene>
    <name evidence="11" type="ORF">BYL167_LOCUS77203</name>
    <name evidence="10" type="ORF">GIL414_LOCUS20494</name>
</gene>
<evidence type="ECO:0000256" key="6">
    <source>
        <dbReference type="ARBA" id="ARBA00022833"/>
    </source>
</evidence>
<feature type="non-terminal residue" evidence="11">
    <location>
        <position position="104"/>
    </location>
</feature>
<dbReference type="AlphaFoldDB" id="A0A8S3GW64"/>
<dbReference type="GO" id="GO:0010837">
    <property type="term" value="P:regulation of keratinocyte proliferation"/>
    <property type="evidence" value="ECO:0007669"/>
    <property type="project" value="UniProtKB-ARBA"/>
</dbReference>
<keyword evidence="6" id="KW-0862">Zinc</keyword>
<comment type="subcellular location">
    <subcellularLocation>
        <location evidence="1">Nucleus</location>
    </subcellularLocation>
</comment>
<keyword evidence="5 8" id="KW-0863">Zinc-finger</keyword>
<dbReference type="PANTHER" id="PTHR10032">
    <property type="entry name" value="ZINC FINGER PROTEIN WITH KRAB AND SCAN DOMAINS"/>
    <property type="match status" value="1"/>
</dbReference>
<dbReference type="Gene3D" id="3.30.160.60">
    <property type="entry name" value="Classic Zinc Finger"/>
    <property type="match status" value="2"/>
</dbReference>
<evidence type="ECO:0000256" key="5">
    <source>
        <dbReference type="ARBA" id="ARBA00022771"/>
    </source>
</evidence>
<dbReference type="FunFam" id="3.30.160.60:FF:001250">
    <property type="entry name" value="putative transcription factor ovo-like protein 3"/>
    <property type="match status" value="1"/>
</dbReference>
<feature type="domain" description="C2H2-type" evidence="9">
    <location>
        <begin position="44"/>
        <end position="67"/>
    </location>
</feature>
<dbReference type="FunFam" id="3.30.160.60:FF:000452">
    <property type="entry name" value="Transcription factor Ovo-like 2"/>
    <property type="match status" value="1"/>
</dbReference>
<keyword evidence="4" id="KW-0677">Repeat</keyword>
<dbReference type="SMART" id="SM00355">
    <property type="entry name" value="ZnF_C2H2"/>
    <property type="match status" value="3"/>
</dbReference>
<dbReference type="GO" id="GO:0009913">
    <property type="term" value="P:epidermal cell differentiation"/>
    <property type="evidence" value="ECO:0007669"/>
    <property type="project" value="TreeGrafter"/>
</dbReference>
<comment type="similarity">
    <text evidence="2">Belongs to the krueppel C2H2-type zinc-finger protein family.</text>
</comment>
<dbReference type="GO" id="GO:0045892">
    <property type="term" value="P:negative regulation of DNA-templated transcription"/>
    <property type="evidence" value="ECO:0007669"/>
    <property type="project" value="UniProtKB-ARBA"/>
</dbReference>
<dbReference type="GO" id="GO:0051241">
    <property type="term" value="P:negative regulation of multicellular organismal process"/>
    <property type="evidence" value="ECO:0007669"/>
    <property type="project" value="UniProtKB-ARBA"/>
</dbReference>
<name>A0A8S3GW64_9BILA</name>
<evidence type="ECO:0000256" key="8">
    <source>
        <dbReference type="PROSITE-ProRule" id="PRU00042"/>
    </source>
</evidence>
<feature type="domain" description="C2H2-type" evidence="9">
    <location>
        <begin position="16"/>
        <end position="43"/>
    </location>
</feature>
<dbReference type="GO" id="GO:0008270">
    <property type="term" value="F:zinc ion binding"/>
    <property type="evidence" value="ECO:0007669"/>
    <property type="project" value="UniProtKB-KW"/>
</dbReference>
<dbReference type="SUPFAM" id="SSF57667">
    <property type="entry name" value="beta-beta-alpha zinc fingers"/>
    <property type="match status" value="2"/>
</dbReference>
<dbReference type="EMBL" id="CAJOBJ010014043">
    <property type="protein sequence ID" value="CAF4174176.1"/>
    <property type="molecule type" value="Genomic_DNA"/>
</dbReference>
<accession>A0A8S3GW64</accession>
<evidence type="ECO:0000313" key="12">
    <source>
        <dbReference type="Proteomes" id="UP000681967"/>
    </source>
</evidence>
<dbReference type="GO" id="GO:0005634">
    <property type="term" value="C:nucleus"/>
    <property type="evidence" value="ECO:0007669"/>
    <property type="project" value="UniProtKB-SubCell"/>
</dbReference>
<dbReference type="GO" id="GO:0009968">
    <property type="term" value="P:negative regulation of signal transduction"/>
    <property type="evidence" value="ECO:0007669"/>
    <property type="project" value="UniProtKB-ARBA"/>
</dbReference>
<dbReference type="GO" id="GO:0000978">
    <property type="term" value="F:RNA polymerase II cis-regulatory region sequence-specific DNA binding"/>
    <property type="evidence" value="ECO:0007669"/>
    <property type="project" value="TreeGrafter"/>
</dbReference>
<protein>
    <recommendedName>
        <fullName evidence="9">C2H2-type domain-containing protein</fullName>
    </recommendedName>
</protein>
<dbReference type="InterPro" id="IPR036236">
    <property type="entry name" value="Znf_C2H2_sf"/>
</dbReference>
<dbReference type="PANTHER" id="PTHR10032:SF271">
    <property type="entry name" value="RH12261P-RELATED"/>
    <property type="match status" value="1"/>
</dbReference>
<keyword evidence="3" id="KW-0479">Metal-binding</keyword>
<evidence type="ECO:0000256" key="7">
    <source>
        <dbReference type="ARBA" id="ARBA00023242"/>
    </source>
</evidence>
<dbReference type="GO" id="GO:0045596">
    <property type="term" value="P:negative regulation of cell differentiation"/>
    <property type="evidence" value="ECO:0007669"/>
    <property type="project" value="UniProtKB-ARBA"/>
</dbReference>
<evidence type="ECO:0000256" key="2">
    <source>
        <dbReference type="ARBA" id="ARBA00006991"/>
    </source>
</evidence>
<dbReference type="InterPro" id="IPR013087">
    <property type="entry name" value="Znf_C2H2_type"/>
</dbReference>
<dbReference type="PROSITE" id="PS50157">
    <property type="entry name" value="ZINC_FINGER_C2H2_2"/>
    <property type="match status" value="2"/>
</dbReference>
<comment type="caution">
    <text evidence="11">The sequence shown here is derived from an EMBL/GenBank/DDBJ whole genome shotgun (WGS) entry which is preliminary data.</text>
</comment>
<dbReference type="Proteomes" id="UP000681720">
    <property type="component" value="Unassembled WGS sequence"/>
</dbReference>
<feature type="non-terminal residue" evidence="11">
    <location>
        <position position="1"/>
    </location>
</feature>
<dbReference type="PROSITE" id="PS00028">
    <property type="entry name" value="ZINC_FINGER_C2H2_1"/>
    <property type="match status" value="2"/>
</dbReference>
<evidence type="ECO:0000256" key="3">
    <source>
        <dbReference type="ARBA" id="ARBA00022723"/>
    </source>
</evidence>
<evidence type="ECO:0000259" key="9">
    <source>
        <dbReference type="PROSITE" id="PS50157"/>
    </source>
</evidence>
<dbReference type="InterPro" id="IPR027756">
    <property type="entry name" value="Ovo-like"/>
</dbReference>
<dbReference type="Proteomes" id="UP000681967">
    <property type="component" value="Unassembled WGS sequence"/>
</dbReference>
<evidence type="ECO:0000256" key="4">
    <source>
        <dbReference type="ARBA" id="ARBA00022737"/>
    </source>
</evidence>
<dbReference type="EMBL" id="CAJOBH010280613">
    <property type="protein sequence ID" value="CAF5170625.1"/>
    <property type="molecule type" value="Genomic_DNA"/>
</dbReference>
<organism evidence="11 12">
    <name type="scientific">Rotaria magnacalcarata</name>
    <dbReference type="NCBI Taxonomy" id="392030"/>
    <lineage>
        <taxon>Eukaryota</taxon>
        <taxon>Metazoa</taxon>
        <taxon>Spiralia</taxon>
        <taxon>Gnathifera</taxon>
        <taxon>Rotifera</taxon>
        <taxon>Eurotatoria</taxon>
        <taxon>Bdelloidea</taxon>
        <taxon>Philodinida</taxon>
        <taxon>Philodinidae</taxon>
        <taxon>Rotaria</taxon>
    </lineage>
</organism>